<dbReference type="Proteomes" id="UP000289738">
    <property type="component" value="Chromosome A06"/>
</dbReference>
<comment type="caution">
    <text evidence="1">The sequence shown here is derived from an EMBL/GenBank/DDBJ whole genome shotgun (WGS) entry which is preliminary data.</text>
</comment>
<reference evidence="1 2" key="1">
    <citation type="submission" date="2019-01" db="EMBL/GenBank/DDBJ databases">
        <title>Sequencing of cultivated peanut Arachis hypogaea provides insights into genome evolution and oil improvement.</title>
        <authorList>
            <person name="Chen X."/>
        </authorList>
    </citation>
    <scope>NUCLEOTIDE SEQUENCE [LARGE SCALE GENOMIC DNA]</scope>
    <source>
        <strain evidence="2">cv. Fuhuasheng</strain>
        <tissue evidence="1">Leaves</tissue>
    </source>
</reference>
<accession>A0A445CUD9</accession>
<evidence type="ECO:0000313" key="1">
    <source>
        <dbReference type="EMBL" id="RYR54531.1"/>
    </source>
</evidence>
<organism evidence="1 2">
    <name type="scientific">Arachis hypogaea</name>
    <name type="common">Peanut</name>
    <dbReference type="NCBI Taxonomy" id="3818"/>
    <lineage>
        <taxon>Eukaryota</taxon>
        <taxon>Viridiplantae</taxon>
        <taxon>Streptophyta</taxon>
        <taxon>Embryophyta</taxon>
        <taxon>Tracheophyta</taxon>
        <taxon>Spermatophyta</taxon>
        <taxon>Magnoliopsida</taxon>
        <taxon>eudicotyledons</taxon>
        <taxon>Gunneridae</taxon>
        <taxon>Pentapetalae</taxon>
        <taxon>rosids</taxon>
        <taxon>fabids</taxon>
        <taxon>Fabales</taxon>
        <taxon>Fabaceae</taxon>
        <taxon>Papilionoideae</taxon>
        <taxon>50 kb inversion clade</taxon>
        <taxon>dalbergioids sensu lato</taxon>
        <taxon>Dalbergieae</taxon>
        <taxon>Pterocarpus clade</taxon>
        <taxon>Arachis</taxon>
    </lineage>
</organism>
<dbReference type="EMBL" id="SDMP01000006">
    <property type="protein sequence ID" value="RYR54531.1"/>
    <property type="molecule type" value="Genomic_DNA"/>
</dbReference>
<proteinExistence type="predicted"/>
<evidence type="ECO:0000313" key="2">
    <source>
        <dbReference type="Proteomes" id="UP000289738"/>
    </source>
</evidence>
<sequence length="106" mass="12146">MSWFHRSQNSPELFCIRFYPFSPFVVLPNTNLSPSLPIPKSPLSSRKDVVISFDNVNEAFKKINVPRICKSLIASFATLVPFKESASMDVVVRGKEKCYNVWMMKD</sequence>
<keyword evidence="2" id="KW-1185">Reference proteome</keyword>
<gene>
    <name evidence="1" type="ORF">Ahy_A06g029825</name>
</gene>
<name>A0A445CUD9_ARAHY</name>
<dbReference type="AlphaFoldDB" id="A0A445CUD9"/>
<protein>
    <submittedName>
        <fullName evidence="1">Uncharacterized protein</fullName>
    </submittedName>
</protein>